<sequence>MSEPLFKSGVTGDEDAEDSNELIYSLDTFAEDSVQCMALIGELSTIGDNQSSGDDNKVERICERFDYLISKWQTNPKLIESVVHNR</sequence>
<accession>A0A7R9QDW3</accession>
<evidence type="ECO:0000313" key="1">
    <source>
        <dbReference type="EMBL" id="CAD7642143.1"/>
    </source>
</evidence>
<keyword evidence="2" id="KW-1185">Reference proteome</keyword>
<dbReference type="AlphaFoldDB" id="A0A7R9QDW3"/>
<name>A0A7R9QDW3_9ACAR</name>
<organism evidence="1">
    <name type="scientific">Medioppia subpectinata</name>
    <dbReference type="NCBI Taxonomy" id="1979941"/>
    <lineage>
        <taxon>Eukaryota</taxon>
        <taxon>Metazoa</taxon>
        <taxon>Ecdysozoa</taxon>
        <taxon>Arthropoda</taxon>
        <taxon>Chelicerata</taxon>
        <taxon>Arachnida</taxon>
        <taxon>Acari</taxon>
        <taxon>Acariformes</taxon>
        <taxon>Sarcoptiformes</taxon>
        <taxon>Oribatida</taxon>
        <taxon>Brachypylina</taxon>
        <taxon>Oppioidea</taxon>
        <taxon>Oppiidae</taxon>
        <taxon>Medioppia</taxon>
    </lineage>
</organism>
<evidence type="ECO:0000313" key="2">
    <source>
        <dbReference type="Proteomes" id="UP000759131"/>
    </source>
</evidence>
<dbReference type="Proteomes" id="UP000759131">
    <property type="component" value="Unassembled WGS sequence"/>
</dbReference>
<protein>
    <submittedName>
        <fullName evidence="1">Uncharacterized protein</fullName>
    </submittedName>
</protein>
<dbReference type="EMBL" id="CAJPIZ010026594">
    <property type="protein sequence ID" value="CAG2119059.1"/>
    <property type="molecule type" value="Genomic_DNA"/>
</dbReference>
<reference evidence="1" key="1">
    <citation type="submission" date="2020-11" db="EMBL/GenBank/DDBJ databases">
        <authorList>
            <person name="Tran Van P."/>
        </authorList>
    </citation>
    <scope>NUCLEOTIDE SEQUENCE</scope>
</reference>
<dbReference type="EMBL" id="OC881169">
    <property type="protein sequence ID" value="CAD7642143.1"/>
    <property type="molecule type" value="Genomic_DNA"/>
</dbReference>
<gene>
    <name evidence="1" type="ORF">OSB1V03_LOCUS19009</name>
</gene>
<proteinExistence type="predicted"/>